<dbReference type="PANTHER" id="PTHR30576:SF8">
    <property type="entry name" value="UNDECAPRENYL-PHOSPHATE GALACTOSE PHOSPHOTRANSFERASE"/>
    <property type="match status" value="1"/>
</dbReference>
<feature type="domain" description="Bacterial sugar transferase" evidence="3">
    <location>
        <begin position="7"/>
        <end position="181"/>
    </location>
</feature>
<proteinExistence type="inferred from homology"/>
<dbReference type="PANTHER" id="PTHR30576">
    <property type="entry name" value="COLANIC BIOSYNTHESIS UDP-GLUCOSE LIPID CARRIER TRANSFERASE"/>
    <property type="match status" value="1"/>
</dbReference>
<comment type="caution">
    <text evidence="4">The sequence shown here is derived from an EMBL/GenBank/DDBJ whole genome shotgun (WGS) entry which is preliminary data.</text>
</comment>
<evidence type="ECO:0000256" key="2">
    <source>
        <dbReference type="SAM" id="Phobius"/>
    </source>
</evidence>
<sequence length="201" mass="23031">MYSSFVKPFFDFVFALVALVIVAPIMVVLFVLITLLMKSTPIFKQQRSGKKDRLFYILKFKSMTEARDENGELLPDEERLTGFGKFLRKSSLDELPQLFNILKGEMSFVGPRPLPPQYLALYNEVHARRSNVKPGISGWAQVNGRNSITWNKKFDLDIWYLDHQSFWLDIKIVLKTVWIVCSSSGVNTEGVATTIPYDGKN</sequence>
<accession>A0A3M0GFG0</accession>
<dbReference type="GO" id="GO:0016780">
    <property type="term" value="F:phosphotransferase activity, for other substituted phosphate groups"/>
    <property type="evidence" value="ECO:0007669"/>
    <property type="project" value="TreeGrafter"/>
</dbReference>
<dbReference type="AlphaFoldDB" id="A0A3M0GFG0"/>
<feature type="transmembrane region" description="Helical" evidence="2">
    <location>
        <begin position="12"/>
        <end position="37"/>
    </location>
</feature>
<keyword evidence="2" id="KW-0472">Membrane</keyword>
<keyword evidence="2" id="KW-1133">Transmembrane helix</keyword>
<evidence type="ECO:0000313" key="4">
    <source>
        <dbReference type="EMBL" id="RMB63831.1"/>
    </source>
</evidence>
<dbReference type="Pfam" id="PF02397">
    <property type="entry name" value="Bac_transf"/>
    <property type="match status" value="1"/>
</dbReference>
<protein>
    <submittedName>
        <fullName evidence="4">Sugar transferase</fullName>
    </submittedName>
</protein>
<keyword evidence="2" id="KW-0812">Transmembrane</keyword>
<keyword evidence="4" id="KW-0808">Transferase</keyword>
<dbReference type="OrthoDB" id="9808602at2"/>
<comment type="similarity">
    <text evidence="1">Belongs to the bacterial sugar transferase family.</text>
</comment>
<dbReference type="InterPro" id="IPR003362">
    <property type="entry name" value="Bact_transf"/>
</dbReference>
<name>A0A3M0GFG0_9FLAO</name>
<dbReference type="EMBL" id="REFV01000001">
    <property type="protein sequence ID" value="RMB63831.1"/>
    <property type="molecule type" value="Genomic_DNA"/>
</dbReference>
<evidence type="ECO:0000259" key="3">
    <source>
        <dbReference type="Pfam" id="PF02397"/>
    </source>
</evidence>
<dbReference type="RefSeq" id="WP_121915627.1">
    <property type="nucleotide sequence ID" value="NZ_REFV01000001.1"/>
</dbReference>
<evidence type="ECO:0000256" key="1">
    <source>
        <dbReference type="ARBA" id="ARBA00006464"/>
    </source>
</evidence>
<organism evidence="4 5">
    <name type="scientific">Dokdonia sinensis</name>
    <dbReference type="NCBI Taxonomy" id="2479847"/>
    <lineage>
        <taxon>Bacteria</taxon>
        <taxon>Pseudomonadati</taxon>
        <taxon>Bacteroidota</taxon>
        <taxon>Flavobacteriia</taxon>
        <taxon>Flavobacteriales</taxon>
        <taxon>Flavobacteriaceae</taxon>
        <taxon>Dokdonia</taxon>
    </lineage>
</organism>
<reference evidence="4 5" key="1">
    <citation type="submission" date="2018-10" db="EMBL/GenBank/DDBJ databases">
        <title>Dokdonia luteus sp. nov., isolated from sea water.</title>
        <authorList>
            <person name="Zhou L.Y."/>
            <person name="Du Z.J."/>
        </authorList>
    </citation>
    <scope>NUCLEOTIDE SEQUENCE [LARGE SCALE GENOMIC DNA]</scope>
    <source>
        <strain evidence="4 5">SH27</strain>
    </source>
</reference>
<dbReference type="Proteomes" id="UP000281985">
    <property type="component" value="Unassembled WGS sequence"/>
</dbReference>
<evidence type="ECO:0000313" key="5">
    <source>
        <dbReference type="Proteomes" id="UP000281985"/>
    </source>
</evidence>
<gene>
    <name evidence="4" type="ORF">EAX61_00110</name>
</gene>
<keyword evidence="5" id="KW-1185">Reference proteome</keyword>